<dbReference type="Proteomes" id="UP001180020">
    <property type="component" value="Unassembled WGS sequence"/>
</dbReference>
<dbReference type="Pfam" id="PF13768">
    <property type="entry name" value="VWA_3"/>
    <property type="match status" value="1"/>
</dbReference>
<gene>
    <name evidence="3" type="ORF">QJS10_CPB12g00072</name>
</gene>
<protein>
    <recommendedName>
        <fullName evidence="2">VWFA domain-containing protein</fullName>
    </recommendedName>
</protein>
<reference evidence="3" key="1">
    <citation type="journal article" date="2023" name="Nat. Commun.">
        <title>Diploid and tetraploid genomes of Acorus and the evolution of monocots.</title>
        <authorList>
            <person name="Ma L."/>
            <person name="Liu K.W."/>
            <person name="Li Z."/>
            <person name="Hsiao Y.Y."/>
            <person name="Qi Y."/>
            <person name="Fu T."/>
            <person name="Tang G.D."/>
            <person name="Zhang D."/>
            <person name="Sun W.H."/>
            <person name="Liu D.K."/>
            <person name="Li Y."/>
            <person name="Chen G.Z."/>
            <person name="Liu X.D."/>
            <person name="Liao X.Y."/>
            <person name="Jiang Y.T."/>
            <person name="Yu X."/>
            <person name="Hao Y."/>
            <person name="Huang J."/>
            <person name="Zhao X.W."/>
            <person name="Ke S."/>
            <person name="Chen Y.Y."/>
            <person name="Wu W.L."/>
            <person name="Hsu J.L."/>
            <person name="Lin Y.F."/>
            <person name="Huang M.D."/>
            <person name="Li C.Y."/>
            <person name="Huang L."/>
            <person name="Wang Z.W."/>
            <person name="Zhao X."/>
            <person name="Zhong W.Y."/>
            <person name="Peng D.H."/>
            <person name="Ahmad S."/>
            <person name="Lan S."/>
            <person name="Zhang J.S."/>
            <person name="Tsai W.C."/>
            <person name="Van de Peer Y."/>
            <person name="Liu Z.J."/>
        </authorList>
    </citation>
    <scope>NUCLEOTIDE SEQUENCE</scope>
    <source>
        <strain evidence="3">CP</strain>
    </source>
</reference>
<feature type="domain" description="VWFA" evidence="2">
    <location>
        <begin position="342"/>
        <end position="520"/>
    </location>
</feature>
<dbReference type="InterPro" id="IPR002035">
    <property type="entry name" value="VWF_A"/>
</dbReference>
<proteinExistence type="predicted"/>
<dbReference type="EMBL" id="JAUJYO010000012">
    <property type="protein sequence ID" value="KAK1302033.1"/>
    <property type="molecule type" value="Genomic_DNA"/>
</dbReference>
<dbReference type="PANTHER" id="PTHR46503:SF1">
    <property type="entry name" value="INTER-ALPHA-TRYPSIN INHIBITOR HEAVY CHAIN-LIKE PROTEIN"/>
    <property type="match status" value="1"/>
</dbReference>
<accession>A0AAV9DP34</accession>
<dbReference type="AlphaFoldDB" id="A0AAV9DP34"/>
<evidence type="ECO:0000313" key="4">
    <source>
        <dbReference type="Proteomes" id="UP001180020"/>
    </source>
</evidence>
<reference evidence="3" key="2">
    <citation type="submission" date="2023-06" db="EMBL/GenBank/DDBJ databases">
        <authorList>
            <person name="Ma L."/>
            <person name="Liu K.-W."/>
            <person name="Li Z."/>
            <person name="Hsiao Y.-Y."/>
            <person name="Qi Y."/>
            <person name="Fu T."/>
            <person name="Tang G."/>
            <person name="Zhang D."/>
            <person name="Sun W.-H."/>
            <person name="Liu D.-K."/>
            <person name="Li Y."/>
            <person name="Chen G.-Z."/>
            <person name="Liu X.-D."/>
            <person name="Liao X.-Y."/>
            <person name="Jiang Y.-T."/>
            <person name="Yu X."/>
            <person name="Hao Y."/>
            <person name="Huang J."/>
            <person name="Zhao X.-W."/>
            <person name="Ke S."/>
            <person name="Chen Y.-Y."/>
            <person name="Wu W.-L."/>
            <person name="Hsu J.-L."/>
            <person name="Lin Y.-F."/>
            <person name="Huang M.-D."/>
            <person name="Li C.-Y."/>
            <person name="Huang L."/>
            <person name="Wang Z.-W."/>
            <person name="Zhao X."/>
            <person name="Zhong W.-Y."/>
            <person name="Peng D.-H."/>
            <person name="Ahmad S."/>
            <person name="Lan S."/>
            <person name="Zhang J.-S."/>
            <person name="Tsai W.-C."/>
            <person name="Van De Peer Y."/>
            <person name="Liu Z.-J."/>
        </authorList>
    </citation>
    <scope>NUCLEOTIDE SEQUENCE</scope>
    <source>
        <strain evidence="3">CP</strain>
        <tissue evidence="3">Leaves</tissue>
    </source>
</reference>
<feature type="region of interest" description="Disordered" evidence="1">
    <location>
        <begin position="24"/>
        <end position="56"/>
    </location>
</feature>
<dbReference type="SMART" id="SM00327">
    <property type="entry name" value="VWA"/>
    <property type="match status" value="1"/>
</dbReference>
<dbReference type="InterPro" id="IPR036465">
    <property type="entry name" value="vWFA_dom_sf"/>
</dbReference>
<evidence type="ECO:0000313" key="3">
    <source>
        <dbReference type="EMBL" id="KAK1302033.1"/>
    </source>
</evidence>
<dbReference type="PANTHER" id="PTHR46503">
    <property type="entry name" value="INTER-ALPHA-TRYPSIN INHIBITOR HEAVY CHAIN-LIKE PROTEIN"/>
    <property type="match status" value="1"/>
</dbReference>
<name>A0AAV9DP34_ACOCL</name>
<dbReference type="Gene3D" id="3.40.50.410">
    <property type="entry name" value="von Willebrand factor, type A domain"/>
    <property type="match status" value="1"/>
</dbReference>
<sequence>MEDGFEKSVEDGLNLSKRIYLGKERHSSSSAAPPKPVAAMDRSSTSSVEANHQQHHHHLPTAPMVYAVIGDPAIVDNPDVPSYQPYVYGRCDPPALIPLQMNEIAIDVDCFMDSALVEVRGAWRVHCVMGSRSCNCRLVVPMGEQQGSILGVEIEVSRKSYVTQMIKAEEKESIEKIAMNEGGAFLKPMIFSLTIPQVDGGSIISVKVSWSQQLLYADGQFTISIPFSFPEYVAPFGKRFPKRENINLNVNTGSGEEVLCETTSHPLKERKRQANILYFSYEVDVDAWSKIDFLFSYKVYSNDIFGGVLLNPPSLYDTDQREMFCLYLFPGSNHNRKIFRKEVVFLVDVSGSMLGKPLENAKNALSAALLELAPADSFCIIAFNEETFSFSSYLELATTEMIENAIQWINKNFVAGGGTNIMRPLNEAMDMLSNARDSVPHIFLITDGAVEDERNICRTIKSLIPSRVSMSPRISTFGIGSYCNHYFLRMLAAIGGGHYDAAYDVDSIETRMQRLFARTLSTILTNINIDAFDHVDEFEVYPFNIADLSNRSPLVVSGRYRGDFPDYCKATGTLPDLTNFVTQLKVQRTEATPLNKVFAKQHIDLLTSQAWFSESKLLEEKVTKMSMQYDIPSEYTFMVLLQNNKENNASELVANKIDLQKYNDTKNHKIILVHGLNIGFGDVTATMENLPVGFGEAKPEPEPAEVLIQAVSCCNHIADCCCCMCCIQICNEMNDQCVLVLTLLCTAVSCFACMECCTLCCNSSE</sequence>
<comment type="caution">
    <text evidence="3">The sequence shown here is derived from an EMBL/GenBank/DDBJ whole genome shotgun (WGS) entry which is preliminary data.</text>
</comment>
<evidence type="ECO:0000256" key="1">
    <source>
        <dbReference type="SAM" id="MobiDB-lite"/>
    </source>
</evidence>
<dbReference type="PROSITE" id="PS50234">
    <property type="entry name" value="VWFA"/>
    <property type="match status" value="1"/>
</dbReference>
<feature type="compositionally biased region" description="Polar residues" evidence="1">
    <location>
        <begin position="42"/>
        <end position="51"/>
    </location>
</feature>
<evidence type="ECO:0000259" key="2">
    <source>
        <dbReference type="PROSITE" id="PS50234"/>
    </source>
</evidence>
<keyword evidence="4" id="KW-1185">Reference proteome</keyword>
<organism evidence="3 4">
    <name type="scientific">Acorus calamus</name>
    <name type="common">Sweet flag</name>
    <dbReference type="NCBI Taxonomy" id="4465"/>
    <lineage>
        <taxon>Eukaryota</taxon>
        <taxon>Viridiplantae</taxon>
        <taxon>Streptophyta</taxon>
        <taxon>Embryophyta</taxon>
        <taxon>Tracheophyta</taxon>
        <taxon>Spermatophyta</taxon>
        <taxon>Magnoliopsida</taxon>
        <taxon>Liliopsida</taxon>
        <taxon>Acoraceae</taxon>
        <taxon>Acorus</taxon>
    </lineage>
</organism>
<dbReference type="SUPFAM" id="SSF53300">
    <property type="entry name" value="vWA-like"/>
    <property type="match status" value="1"/>
</dbReference>